<sequence length="59" mass="6271">MPPKFIGIHSLDCSASHGVCPAGKTIGSELPNIFMFLRIAAPHRKGYDPGGTRNCNAMS</sequence>
<name>A0A383CET1_9ZZZZ</name>
<reference evidence="1" key="1">
    <citation type="submission" date="2018-05" db="EMBL/GenBank/DDBJ databases">
        <authorList>
            <person name="Lanie J.A."/>
            <person name="Ng W.-L."/>
            <person name="Kazmierczak K.M."/>
            <person name="Andrzejewski T.M."/>
            <person name="Davidsen T.M."/>
            <person name="Wayne K.J."/>
            <person name="Tettelin H."/>
            <person name="Glass J.I."/>
            <person name="Rusch D."/>
            <person name="Podicherti R."/>
            <person name="Tsui H.-C.T."/>
            <person name="Winkler M.E."/>
        </authorList>
    </citation>
    <scope>NUCLEOTIDE SEQUENCE</scope>
</reference>
<organism evidence="1">
    <name type="scientific">marine metagenome</name>
    <dbReference type="NCBI Taxonomy" id="408172"/>
    <lineage>
        <taxon>unclassified sequences</taxon>
        <taxon>metagenomes</taxon>
        <taxon>ecological metagenomes</taxon>
    </lineage>
</organism>
<protein>
    <submittedName>
        <fullName evidence="1">Uncharacterized protein</fullName>
    </submittedName>
</protein>
<dbReference type="AlphaFoldDB" id="A0A383CET1"/>
<gene>
    <name evidence="1" type="ORF">METZ01_LOCUS483059</name>
</gene>
<accession>A0A383CET1</accession>
<proteinExistence type="predicted"/>
<evidence type="ECO:0000313" key="1">
    <source>
        <dbReference type="EMBL" id="SVE30205.1"/>
    </source>
</evidence>
<dbReference type="EMBL" id="UINC01207905">
    <property type="protein sequence ID" value="SVE30205.1"/>
    <property type="molecule type" value="Genomic_DNA"/>
</dbReference>